<keyword evidence="1" id="KW-0808">Transferase</keyword>
<sequence length="157" mass="18029">MEDMNDSCVRQCWGNLAFDHVHSEAVGNSGGILCVWDPYVFCKNSATILDYFVITRGQWRLTRQNMMVIVVYAPQENREKQSLWEYLQQVISKWKGEVIVMGDFNEIRFKSNRFGCNFNPLDAQRFNAFISGSGLVEIALGGSHFTWCHKSATKMSK</sequence>
<keyword evidence="1" id="KW-0695">RNA-directed DNA polymerase</keyword>
<dbReference type="GO" id="GO:0003964">
    <property type="term" value="F:RNA-directed DNA polymerase activity"/>
    <property type="evidence" value="ECO:0007669"/>
    <property type="project" value="UniProtKB-KW"/>
</dbReference>
<dbReference type="Gene3D" id="3.60.10.10">
    <property type="entry name" value="Endonuclease/exonuclease/phosphatase"/>
    <property type="match status" value="1"/>
</dbReference>
<name>A0ABQ5ET11_9ASTR</name>
<accession>A0ABQ5ET11</accession>
<dbReference type="InterPro" id="IPR036691">
    <property type="entry name" value="Endo/exonu/phosph_ase_sf"/>
</dbReference>
<keyword evidence="1" id="KW-0548">Nucleotidyltransferase</keyword>
<reference evidence="1" key="2">
    <citation type="submission" date="2022-01" db="EMBL/GenBank/DDBJ databases">
        <authorList>
            <person name="Yamashiro T."/>
            <person name="Shiraishi A."/>
            <person name="Satake H."/>
            <person name="Nakayama K."/>
        </authorList>
    </citation>
    <scope>NUCLEOTIDE SEQUENCE</scope>
</reference>
<evidence type="ECO:0000313" key="2">
    <source>
        <dbReference type="Proteomes" id="UP001151760"/>
    </source>
</evidence>
<organism evidence="1 2">
    <name type="scientific">Tanacetum coccineum</name>
    <dbReference type="NCBI Taxonomy" id="301880"/>
    <lineage>
        <taxon>Eukaryota</taxon>
        <taxon>Viridiplantae</taxon>
        <taxon>Streptophyta</taxon>
        <taxon>Embryophyta</taxon>
        <taxon>Tracheophyta</taxon>
        <taxon>Spermatophyta</taxon>
        <taxon>Magnoliopsida</taxon>
        <taxon>eudicotyledons</taxon>
        <taxon>Gunneridae</taxon>
        <taxon>Pentapetalae</taxon>
        <taxon>asterids</taxon>
        <taxon>campanulids</taxon>
        <taxon>Asterales</taxon>
        <taxon>Asteraceae</taxon>
        <taxon>Asteroideae</taxon>
        <taxon>Anthemideae</taxon>
        <taxon>Anthemidinae</taxon>
        <taxon>Tanacetum</taxon>
    </lineage>
</organism>
<dbReference type="SUPFAM" id="SSF56219">
    <property type="entry name" value="DNase I-like"/>
    <property type="match status" value="1"/>
</dbReference>
<evidence type="ECO:0000313" key="1">
    <source>
        <dbReference type="EMBL" id="GJT54094.1"/>
    </source>
</evidence>
<protein>
    <submittedName>
        <fullName evidence="1">RNA-directed DNA polymerase, eukaryota</fullName>
    </submittedName>
</protein>
<dbReference type="Proteomes" id="UP001151760">
    <property type="component" value="Unassembled WGS sequence"/>
</dbReference>
<comment type="caution">
    <text evidence="1">The sequence shown here is derived from an EMBL/GenBank/DDBJ whole genome shotgun (WGS) entry which is preliminary data.</text>
</comment>
<keyword evidence="2" id="KW-1185">Reference proteome</keyword>
<reference evidence="1" key="1">
    <citation type="journal article" date="2022" name="Int. J. Mol. Sci.">
        <title>Draft Genome of Tanacetum Coccineum: Genomic Comparison of Closely Related Tanacetum-Family Plants.</title>
        <authorList>
            <person name="Yamashiro T."/>
            <person name="Shiraishi A."/>
            <person name="Nakayama K."/>
            <person name="Satake H."/>
        </authorList>
    </citation>
    <scope>NUCLEOTIDE SEQUENCE</scope>
</reference>
<proteinExistence type="predicted"/>
<dbReference type="EMBL" id="BQNB010016643">
    <property type="protein sequence ID" value="GJT54094.1"/>
    <property type="molecule type" value="Genomic_DNA"/>
</dbReference>
<gene>
    <name evidence="1" type="ORF">Tco_0989148</name>
</gene>